<comment type="caution">
    <text evidence="1">The sequence shown here is derived from an EMBL/GenBank/DDBJ whole genome shotgun (WGS) entry which is preliminary data.</text>
</comment>
<dbReference type="Gene3D" id="3.10.450.610">
    <property type="match status" value="1"/>
</dbReference>
<organism evidence="1 2">
    <name type="scientific">Pragia fontium DSM 5563 = ATCC 49100</name>
    <dbReference type="NCBI Taxonomy" id="1122977"/>
    <lineage>
        <taxon>Bacteria</taxon>
        <taxon>Pseudomonadati</taxon>
        <taxon>Pseudomonadota</taxon>
        <taxon>Gammaproteobacteria</taxon>
        <taxon>Enterobacterales</taxon>
        <taxon>Budviciaceae</taxon>
        <taxon>Pragia</taxon>
    </lineage>
</organism>
<dbReference type="AlphaFoldDB" id="A0AAJ4WA97"/>
<name>A0AAJ4WA97_9GAMM</name>
<dbReference type="RefSeq" id="WP_074822104.1">
    <property type="nucleotide sequence ID" value="NZ_FOLW01000004.1"/>
</dbReference>
<dbReference type="Proteomes" id="UP000226420">
    <property type="component" value="Unassembled WGS sequence"/>
</dbReference>
<gene>
    <name evidence="1" type="ORF">SAMN02745723_10427</name>
</gene>
<proteinExistence type="predicted"/>
<evidence type="ECO:0008006" key="3">
    <source>
        <dbReference type="Google" id="ProtNLM"/>
    </source>
</evidence>
<evidence type="ECO:0000313" key="2">
    <source>
        <dbReference type="Proteomes" id="UP000226420"/>
    </source>
</evidence>
<evidence type="ECO:0000313" key="1">
    <source>
        <dbReference type="EMBL" id="SFC75192.1"/>
    </source>
</evidence>
<reference evidence="1 2" key="1">
    <citation type="submission" date="2016-10" db="EMBL/GenBank/DDBJ databases">
        <authorList>
            <person name="Varghese N."/>
            <person name="Submissions S."/>
        </authorList>
    </citation>
    <scope>NUCLEOTIDE SEQUENCE [LARGE SCALE GENOMIC DNA]</scope>
    <source>
        <strain evidence="1 2">DSM 5563</strain>
    </source>
</reference>
<sequence length="142" mass="16315">MQNKRDINKANSSGNNVIMDDLRVKVHIDFFEHIEFIHLHSAVYEEPANQHFLGGVATVINGYTEWVSQTSPVISIGWDWELRYENACCQYVKIGPVFSNVVFHASESTSPIQDEEAWTQQLLDNKIAQIEWQSKTGQYITQ</sequence>
<dbReference type="EMBL" id="FOLW01000004">
    <property type="protein sequence ID" value="SFC75192.1"/>
    <property type="molecule type" value="Genomic_DNA"/>
</dbReference>
<dbReference type="Pfam" id="PF16245">
    <property type="entry name" value="DUF4902"/>
    <property type="match status" value="1"/>
</dbReference>
<accession>A0AAJ4WA97</accession>
<dbReference type="InterPro" id="IPR032598">
    <property type="entry name" value="RsaM-like"/>
</dbReference>
<protein>
    <recommendedName>
        <fullName evidence="3">DUF4902 domain-containing protein</fullName>
    </recommendedName>
</protein>